<evidence type="ECO:0000313" key="4">
    <source>
        <dbReference type="Proteomes" id="UP000271137"/>
    </source>
</evidence>
<sequence length="167" mass="17930">MSNPTIDFDLVVRNSRVVTASDTFDCDIGISGGRIVQLGMKLGAGAREIDAAGRTVTPGGVDAHCHLDQPMPPPTRNADDFDTGTRSAACGGTTTVIPFAAQQKGQSLRAAVEDYRARAAGKAHVDYAFHLIVSDPTPTVLREELPALIREGFTSFKIYMTYDDMKL</sequence>
<feature type="non-terminal residue" evidence="3">
    <location>
        <position position="167"/>
    </location>
</feature>
<dbReference type="Proteomes" id="UP000271137">
    <property type="component" value="Unassembled WGS sequence"/>
</dbReference>
<dbReference type="InterPro" id="IPR050378">
    <property type="entry name" value="Metallo-dep_Hydrolases_sf"/>
</dbReference>
<accession>A0ABY0A4Q4</accession>
<dbReference type="InterPro" id="IPR032466">
    <property type="entry name" value="Metal_Hydrolase"/>
</dbReference>
<dbReference type="PANTHER" id="PTHR11647:SF1">
    <property type="entry name" value="COLLAPSIN RESPONSE MEDIATOR PROTEIN"/>
    <property type="match status" value="1"/>
</dbReference>
<proteinExistence type="predicted"/>
<dbReference type="SUPFAM" id="SSF51338">
    <property type="entry name" value="Composite domain of metallo-dependent hydrolases"/>
    <property type="match status" value="1"/>
</dbReference>
<evidence type="ECO:0000256" key="1">
    <source>
        <dbReference type="ARBA" id="ARBA00001947"/>
    </source>
</evidence>
<dbReference type="Gene3D" id="3.20.20.140">
    <property type="entry name" value="Metal-dependent hydrolases"/>
    <property type="match status" value="1"/>
</dbReference>
<evidence type="ECO:0000313" key="3">
    <source>
        <dbReference type="EMBL" id="RSZ34775.1"/>
    </source>
</evidence>
<reference evidence="3 4" key="1">
    <citation type="submission" date="2018-12" db="EMBL/GenBank/DDBJ databases">
        <title>The genome sequences of strain 502.</title>
        <authorList>
            <person name="Gao J."/>
            <person name="Sun J."/>
        </authorList>
    </citation>
    <scope>NUCLEOTIDE SEQUENCE [LARGE SCALE GENOMIC DNA]</scope>
    <source>
        <strain evidence="3 4">502</strain>
    </source>
</reference>
<dbReference type="SUPFAM" id="SSF51556">
    <property type="entry name" value="Metallo-dependent hydrolases"/>
    <property type="match status" value="1"/>
</dbReference>
<comment type="cofactor">
    <cofactor evidence="1">
        <name>Zn(2+)</name>
        <dbReference type="ChEBI" id="CHEBI:29105"/>
    </cofactor>
</comment>
<feature type="domain" description="Amidohydrolase-related" evidence="2">
    <location>
        <begin position="55"/>
        <end position="116"/>
    </location>
</feature>
<keyword evidence="4" id="KW-1185">Reference proteome</keyword>
<dbReference type="PANTHER" id="PTHR11647">
    <property type="entry name" value="HYDRANTOINASE/DIHYDROPYRIMIDINASE FAMILY MEMBER"/>
    <property type="match status" value="1"/>
</dbReference>
<dbReference type="RefSeq" id="WP_164547849.1">
    <property type="nucleotide sequence ID" value="NZ_RXFQ01000009.1"/>
</dbReference>
<dbReference type="EC" id="3.5.2.2" evidence="3"/>
<comment type="caution">
    <text evidence="3">The sequence shown here is derived from an EMBL/GenBank/DDBJ whole genome shotgun (WGS) entry which is preliminary data.</text>
</comment>
<dbReference type="GO" id="GO:0004157">
    <property type="term" value="F:dihydropyrimidinase activity"/>
    <property type="evidence" value="ECO:0007669"/>
    <property type="project" value="UniProtKB-EC"/>
</dbReference>
<organism evidence="3 4">
    <name type="scientific">Variovorax beijingensis</name>
    <dbReference type="NCBI Taxonomy" id="2496117"/>
    <lineage>
        <taxon>Bacteria</taxon>
        <taxon>Pseudomonadati</taxon>
        <taxon>Pseudomonadota</taxon>
        <taxon>Betaproteobacteria</taxon>
        <taxon>Burkholderiales</taxon>
        <taxon>Comamonadaceae</taxon>
        <taxon>Variovorax</taxon>
    </lineage>
</organism>
<gene>
    <name evidence="3" type="ORF">EJO66_18145</name>
</gene>
<dbReference type="InterPro" id="IPR006680">
    <property type="entry name" value="Amidohydro-rel"/>
</dbReference>
<name>A0ABY0A4Q4_9BURK</name>
<dbReference type="Pfam" id="PF01979">
    <property type="entry name" value="Amidohydro_1"/>
    <property type="match status" value="1"/>
</dbReference>
<protein>
    <submittedName>
        <fullName evidence="3">Dihydropyrimidinase</fullName>
        <ecNumber evidence="3">3.5.2.2</ecNumber>
    </submittedName>
</protein>
<keyword evidence="3" id="KW-0378">Hydrolase</keyword>
<dbReference type="Gene3D" id="2.30.40.10">
    <property type="entry name" value="Urease, subunit C, domain 1"/>
    <property type="match status" value="1"/>
</dbReference>
<dbReference type="EMBL" id="RXFQ01000009">
    <property type="protein sequence ID" value="RSZ34775.1"/>
    <property type="molecule type" value="Genomic_DNA"/>
</dbReference>
<evidence type="ECO:0000259" key="2">
    <source>
        <dbReference type="Pfam" id="PF01979"/>
    </source>
</evidence>
<dbReference type="InterPro" id="IPR011059">
    <property type="entry name" value="Metal-dep_hydrolase_composite"/>
</dbReference>